<gene>
    <name evidence="2" type="ORF">SFRICE_006603</name>
</gene>
<accession>A0A2H1VBV4</accession>
<dbReference type="EMBL" id="ODYU01001731">
    <property type="protein sequence ID" value="SOQ38330.1"/>
    <property type="molecule type" value="Genomic_DNA"/>
</dbReference>
<name>A0A2H1VBV4_SPOFR</name>
<reference evidence="2" key="1">
    <citation type="submission" date="2016-07" db="EMBL/GenBank/DDBJ databases">
        <authorList>
            <person name="Bretaudeau A."/>
        </authorList>
    </citation>
    <scope>NUCLEOTIDE SEQUENCE</scope>
    <source>
        <strain evidence="2">Rice</strain>
        <tissue evidence="2">Whole body</tissue>
    </source>
</reference>
<protein>
    <submittedName>
        <fullName evidence="2">SFRICE_006603</fullName>
    </submittedName>
</protein>
<feature type="transmembrane region" description="Helical" evidence="1">
    <location>
        <begin position="208"/>
        <end position="230"/>
    </location>
</feature>
<dbReference type="AlphaFoldDB" id="A0A2H1VBV4"/>
<proteinExistence type="predicted"/>
<keyword evidence="1" id="KW-0472">Membrane</keyword>
<feature type="transmembrane region" description="Helical" evidence="1">
    <location>
        <begin position="173"/>
        <end position="196"/>
    </location>
</feature>
<evidence type="ECO:0000256" key="1">
    <source>
        <dbReference type="SAM" id="Phobius"/>
    </source>
</evidence>
<keyword evidence="1" id="KW-0812">Transmembrane</keyword>
<evidence type="ECO:0000313" key="2">
    <source>
        <dbReference type="EMBL" id="SOQ38330.1"/>
    </source>
</evidence>
<keyword evidence="1" id="KW-1133">Transmembrane helix</keyword>
<sequence>MAVTSERRMFKQQLSPRTVHPYQTTVVSRSEQQFASAAQQRAKYPWAEDINPPVYQVAGTDSSTSDNAYHLPHYYNGTAREYGPPSPVYQAPYGGGTWRSYKKVEKIPTHLPSTETYSFPQCASAFSLPLCDVEPHTQGVNRSPVPPVPSISPEVPIIGACGGHCPGFEYVCYYILQVIFVVGILTGISLCIAGIVLRRTNRNGDLGVLVYIGCLSSCVCGVLLGVQCCVRREIRQRKLRANMHIPMQSIQEPPAQACLLSTSTLPHSRVYRPTVNICTEDVTGVPWWRRNNRD</sequence>
<organism evidence="2">
    <name type="scientific">Spodoptera frugiperda</name>
    <name type="common">Fall armyworm</name>
    <dbReference type="NCBI Taxonomy" id="7108"/>
    <lineage>
        <taxon>Eukaryota</taxon>
        <taxon>Metazoa</taxon>
        <taxon>Ecdysozoa</taxon>
        <taxon>Arthropoda</taxon>
        <taxon>Hexapoda</taxon>
        <taxon>Insecta</taxon>
        <taxon>Pterygota</taxon>
        <taxon>Neoptera</taxon>
        <taxon>Endopterygota</taxon>
        <taxon>Lepidoptera</taxon>
        <taxon>Glossata</taxon>
        <taxon>Ditrysia</taxon>
        <taxon>Noctuoidea</taxon>
        <taxon>Noctuidae</taxon>
        <taxon>Amphipyrinae</taxon>
        <taxon>Spodoptera</taxon>
    </lineage>
</organism>